<dbReference type="PANTHER" id="PTHR47396:SF1">
    <property type="entry name" value="ATP-DEPENDENT HELICASE IRC3-RELATED"/>
    <property type="match status" value="1"/>
</dbReference>
<accession>A0A6J5QZD2</accession>
<dbReference type="PROSITE" id="PS51192">
    <property type="entry name" value="HELICASE_ATP_BIND_1"/>
    <property type="match status" value="1"/>
</dbReference>
<organism evidence="3">
    <name type="scientific">uncultured Caudovirales phage</name>
    <dbReference type="NCBI Taxonomy" id="2100421"/>
    <lineage>
        <taxon>Viruses</taxon>
        <taxon>Duplodnaviria</taxon>
        <taxon>Heunggongvirae</taxon>
        <taxon>Uroviricota</taxon>
        <taxon>Caudoviricetes</taxon>
        <taxon>Peduoviridae</taxon>
        <taxon>Maltschvirus</taxon>
        <taxon>Maltschvirus maltsch</taxon>
    </lineage>
</organism>
<dbReference type="InterPro" id="IPR006935">
    <property type="entry name" value="Helicase/UvrB_N"/>
</dbReference>
<dbReference type="SMART" id="SM00487">
    <property type="entry name" value="DEXDc"/>
    <property type="match status" value="1"/>
</dbReference>
<feature type="domain" description="Helicase ATP-binding" evidence="1">
    <location>
        <begin position="15"/>
        <end position="166"/>
    </location>
</feature>
<dbReference type="Gene3D" id="3.40.50.300">
    <property type="entry name" value="P-loop containing nucleotide triphosphate hydrolases"/>
    <property type="match status" value="2"/>
</dbReference>
<name>A0A6J5QZD2_9CAUD</name>
<sequence length="518" mass="57605">MPLRQYQLEAKDSTIVGFEDANKQLVVIPTGGGKTILFAYLAQHYQPARTLILAHREELLEQARDKILQATGIRAEIEKADQRASMDAPIVVASVQTLAREKRRGRWSPDHFGLVVVDEAHHVLAESYRAVLAHFDGHAKVLGVTATPDRGDKKNLGQYFERVAYEVSLPKLIRDGFLSRIVAKLLPIKIDLRGVKKLAGDLSADDVGDRIEPWLRKVAEEMVEQCWDRKTIIFLPLVKTAERMSRILNEVGIESRAVSGYDDNRGDTMKWFDKEAGRGSALCNSMLLTEGFDQPDVDCIVNLRPTQMRSLYAQMVGRGTRLSPKTGKTDLLLLDFLWQTEKMSLVSAASLYTSDDEVAKAVTEKMVADVMGGGDSEEVDVEKAAKDMEEQRMKKVVESLKENHKRPAGTHDALAMCLSLGALDLMDFMPINAREAREMTAGQRGALERAGFDPATVTCFGHASVILDRLSVRRMEGLATPKQVRMMKNLRHPSPDTESFDGAKVWLDAAMSSRRAAA</sequence>
<dbReference type="InterPro" id="IPR001650">
    <property type="entry name" value="Helicase_C-like"/>
</dbReference>
<dbReference type="CDD" id="cd18032">
    <property type="entry name" value="DEXHc_RE_I_III_res"/>
    <property type="match status" value="1"/>
</dbReference>
<evidence type="ECO:0000259" key="1">
    <source>
        <dbReference type="PROSITE" id="PS51192"/>
    </source>
</evidence>
<evidence type="ECO:0000259" key="2">
    <source>
        <dbReference type="PROSITE" id="PS51194"/>
    </source>
</evidence>
<dbReference type="Pfam" id="PF04851">
    <property type="entry name" value="ResIII"/>
    <property type="match status" value="1"/>
</dbReference>
<protein>
    <submittedName>
        <fullName evidence="3">SSL2 DNA or RNA helicases of superfamily II</fullName>
    </submittedName>
</protein>
<dbReference type="InterPro" id="IPR014001">
    <property type="entry name" value="Helicase_ATP-bd"/>
</dbReference>
<keyword evidence="3" id="KW-0547">Nucleotide-binding</keyword>
<dbReference type="InterPro" id="IPR050742">
    <property type="entry name" value="Helicase_Restrict-Modif_Enz"/>
</dbReference>
<dbReference type="GO" id="GO:0003677">
    <property type="term" value="F:DNA binding"/>
    <property type="evidence" value="ECO:0007669"/>
    <property type="project" value="InterPro"/>
</dbReference>
<dbReference type="GO" id="GO:0005524">
    <property type="term" value="F:ATP binding"/>
    <property type="evidence" value="ECO:0007669"/>
    <property type="project" value="InterPro"/>
</dbReference>
<dbReference type="EMBL" id="LR797282">
    <property type="protein sequence ID" value="CAB4199292.1"/>
    <property type="molecule type" value="Genomic_DNA"/>
</dbReference>
<dbReference type="SUPFAM" id="SSF52540">
    <property type="entry name" value="P-loop containing nucleoside triphosphate hydrolases"/>
    <property type="match status" value="1"/>
</dbReference>
<reference evidence="3" key="1">
    <citation type="submission" date="2020-05" db="EMBL/GenBank/DDBJ databases">
        <authorList>
            <person name="Chiriac C."/>
            <person name="Salcher M."/>
            <person name="Ghai R."/>
            <person name="Kavagutti S V."/>
        </authorList>
    </citation>
    <scope>NUCLEOTIDE SEQUENCE</scope>
</reference>
<dbReference type="GO" id="GO:0004386">
    <property type="term" value="F:helicase activity"/>
    <property type="evidence" value="ECO:0007669"/>
    <property type="project" value="UniProtKB-KW"/>
</dbReference>
<evidence type="ECO:0000313" key="3">
    <source>
        <dbReference type="EMBL" id="CAB4186578.1"/>
    </source>
</evidence>
<feature type="domain" description="Helicase C-terminal" evidence="2">
    <location>
        <begin position="210"/>
        <end position="359"/>
    </location>
</feature>
<evidence type="ECO:0000313" key="4">
    <source>
        <dbReference type="EMBL" id="CAB4199292.1"/>
    </source>
</evidence>
<dbReference type="PANTHER" id="PTHR47396">
    <property type="entry name" value="TYPE I RESTRICTION ENZYME ECOKI R PROTEIN"/>
    <property type="match status" value="1"/>
</dbReference>
<dbReference type="InterPro" id="IPR027417">
    <property type="entry name" value="P-loop_NTPase"/>
</dbReference>
<dbReference type="PROSITE" id="PS51194">
    <property type="entry name" value="HELICASE_CTER"/>
    <property type="match status" value="1"/>
</dbReference>
<keyword evidence="3" id="KW-0378">Hydrolase</keyword>
<dbReference type="GO" id="GO:0016787">
    <property type="term" value="F:hydrolase activity"/>
    <property type="evidence" value="ECO:0007669"/>
    <property type="project" value="InterPro"/>
</dbReference>
<proteinExistence type="predicted"/>
<keyword evidence="3" id="KW-0067">ATP-binding</keyword>
<gene>
    <name evidence="3" type="ORF">UFOVP1150_16</name>
    <name evidence="4" type="ORF">UFOVP1329_35</name>
</gene>
<dbReference type="Pfam" id="PF00271">
    <property type="entry name" value="Helicase_C"/>
    <property type="match status" value="1"/>
</dbReference>
<dbReference type="EMBL" id="LR797098">
    <property type="protein sequence ID" value="CAB4186578.1"/>
    <property type="molecule type" value="Genomic_DNA"/>
</dbReference>
<keyword evidence="3" id="KW-0347">Helicase</keyword>